<dbReference type="EC" id="5.1.3.14" evidence="3"/>
<dbReference type="InterPro" id="IPR029767">
    <property type="entry name" value="WecB-like"/>
</dbReference>
<dbReference type="Gene3D" id="3.40.50.2000">
    <property type="entry name" value="Glycogen Phosphorylase B"/>
    <property type="match status" value="2"/>
</dbReference>
<sequence length="349" mass="39033">MKIVSVIGVRPQFIKCASLSRELRIHHREILVHTGQHYDYLMNKVFFDELDIPSPDYNLEVGSSSHGLQTGEMLKRIEEVLLIEKPDLVLVYGDTNSTLAGALAATKMHIKVAHVEAGLRSHDRTMPEEINRILTDHCSDLLFCPTQTATTTLADEGINRGVYLTGDVMVDAILFAKNRSENSNILEILGLTSKEYLMVTIHRASNTDTKANLDSLVNALIQLKQPVVFPLHPRTEKQLKHFGLFDILSSRVKLIKPLGYLEFTKLLGHSQKVLTDSGGVQKEAYLLQVPCVTLRDNTEWQETVQAGWNVLVGTNEEMIVNAAHNFQPVSIPKTLFPEGACRNICDILN</sequence>
<evidence type="ECO:0000256" key="1">
    <source>
        <dbReference type="RuleBase" id="RU003513"/>
    </source>
</evidence>
<feature type="domain" description="UDP-N-acetylglucosamine 2-epimerase" evidence="2">
    <location>
        <begin position="28"/>
        <end position="327"/>
    </location>
</feature>
<proteinExistence type="inferred from homology"/>
<dbReference type="Proteomes" id="UP000185934">
    <property type="component" value="Chromosome"/>
</dbReference>
<dbReference type="GO" id="GO:0008761">
    <property type="term" value="F:UDP-N-acetylglucosamine 2-epimerase activity"/>
    <property type="evidence" value="ECO:0007669"/>
    <property type="project" value="UniProtKB-EC"/>
</dbReference>
<gene>
    <name evidence="3" type="primary">wecB</name>
    <name evidence="3" type="ORF">Dform_01826</name>
</gene>
<name>A0A1P8F9M6_9CHLR</name>
<keyword evidence="1 3" id="KW-0413">Isomerase</keyword>
<dbReference type="CDD" id="cd03786">
    <property type="entry name" value="GTB_UDP-GlcNAc_2-Epimerase"/>
    <property type="match status" value="1"/>
</dbReference>
<dbReference type="InterPro" id="IPR003331">
    <property type="entry name" value="UDP_GlcNAc_Epimerase_2_dom"/>
</dbReference>
<organism evidence="3 4">
    <name type="scientific">Dehalogenimonas formicexedens</name>
    <dbReference type="NCBI Taxonomy" id="1839801"/>
    <lineage>
        <taxon>Bacteria</taxon>
        <taxon>Bacillati</taxon>
        <taxon>Chloroflexota</taxon>
        <taxon>Dehalococcoidia</taxon>
        <taxon>Dehalococcoidales</taxon>
        <taxon>Dehalococcoidaceae</taxon>
        <taxon>Dehalogenimonas</taxon>
    </lineage>
</organism>
<dbReference type="NCBIfam" id="TIGR00236">
    <property type="entry name" value="wecB"/>
    <property type="match status" value="1"/>
</dbReference>
<dbReference type="PANTHER" id="PTHR43174">
    <property type="entry name" value="UDP-N-ACETYLGLUCOSAMINE 2-EPIMERASE"/>
    <property type="match status" value="1"/>
</dbReference>
<dbReference type="STRING" id="1839801.Dform_01826"/>
<comment type="similarity">
    <text evidence="1">Belongs to the UDP-N-acetylglucosamine 2-epimerase family.</text>
</comment>
<evidence type="ECO:0000313" key="4">
    <source>
        <dbReference type="Proteomes" id="UP000185934"/>
    </source>
</evidence>
<evidence type="ECO:0000313" key="3">
    <source>
        <dbReference type="EMBL" id="APV45145.1"/>
    </source>
</evidence>
<dbReference type="RefSeq" id="WP_076004727.1">
    <property type="nucleotide sequence ID" value="NZ_CP018258.1"/>
</dbReference>
<dbReference type="OrthoDB" id="9803238at2"/>
<dbReference type="EMBL" id="CP018258">
    <property type="protein sequence ID" value="APV45145.1"/>
    <property type="molecule type" value="Genomic_DNA"/>
</dbReference>
<dbReference type="AlphaFoldDB" id="A0A1P8F9M6"/>
<dbReference type="KEGG" id="dfo:Dform_01826"/>
<reference evidence="4" key="1">
    <citation type="submission" date="2016-11" db="EMBL/GenBank/DDBJ databases">
        <title>Dehalogenimonas formicexedens sp. nov., a chlorinated alkane respiring bacterium isolated from contaminated groundwater.</title>
        <authorList>
            <person name="Key T.A."/>
            <person name="Bowman K.S."/>
            <person name="Lee I."/>
            <person name="Chun J."/>
            <person name="Albuquerque L."/>
            <person name="da Costa M.S."/>
            <person name="Rainey F.A."/>
            <person name="Moe W.M."/>
        </authorList>
    </citation>
    <scope>NUCLEOTIDE SEQUENCE [LARGE SCALE GENOMIC DNA]</scope>
    <source>
        <strain evidence="4">NSZ-14</strain>
    </source>
</reference>
<dbReference type="SUPFAM" id="SSF53756">
    <property type="entry name" value="UDP-Glycosyltransferase/glycogen phosphorylase"/>
    <property type="match status" value="1"/>
</dbReference>
<evidence type="ECO:0000259" key="2">
    <source>
        <dbReference type="Pfam" id="PF02350"/>
    </source>
</evidence>
<keyword evidence="4" id="KW-1185">Reference proteome</keyword>
<dbReference type="PANTHER" id="PTHR43174:SF1">
    <property type="entry name" value="UDP-N-ACETYLGLUCOSAMINE 2-EPIMERASE"/>
    <property type="match status" value="1"/>
</dbReference>
<accession>A0A1P8F9M6</accession>
<dbReference type="Pfam" id="PF02350">
    <property type="entry name" value="Epimerase_2"/>
    <property type="match status" value="1"/>
</dbReference>
<protein>
    <submittedName>
        <fullName evidence="3">UDP-N-acetylglucosamine 2-epimerase (Non-hydrolyzing)</fullName>
        <ecNumber evidence="3">5.1.3.14</ecNumber>
    </submittedName>
</protein>